<dbReference type="GO" id="GO:0006355">
    <property type="term" value="P:regulation of DNA-templated transcription"/>
    <property type="evidence" value="ECO:0007669"/>
    <property type="project" value="UniProtKB-UniRule"/>
</dbReference>
<keyword evidence="5" id="KW-1185">Reference proteome</keyword>
<protein>
    <recommendedName>
        <fullName evidence="1">Protein FAR1-RELATED SEQUENCE</fullName>
    </recommendedName>
</protein>
<gene>
    <name evidence="4" type="ORF">M5K25_023466</name>
</gene>
<evidence type="ECO:0000256" key="1">
    <source>
        <dbReference type="RuleBase" id="RU367018"/>
    </source>
</evidence>
<evidence type="ECO:0000313" key="4">
    <source>
        <dbReference type="EMBL" id="KAL0908951.1"/>
    </source>
</evidence>
<evidence type="ECO:0000256" key="2">
    <source>
        <dbReference type="SAM" id="MobiDB-lite"/>
    </source>
</evidence>
<dbReference type="InterPro" id="IPR031052">
    <property type="entry name" value="FHY3/FAR1"/>
</dbReference>
<dbReference type="InterPro" id="IPR004330">
    <property type="entry name" value="FAR1_DNA_bnd_dom"/>
</dbReference>
<comment type="function">
    <text evidence="1">Putative transcription activator involved in regulating light control of development.</text>
</comment>
<comment type="subcellular location">
    <subcellularLocation>
        <location evidence="1">Nucleus</location>
    </subcellularLocation>
</comment>
<feature type="domain" description="FAR1" evidence="3">
    <location>
        <begin position="71"/>
        <end position="134"/>
    </location>
</feature>
<reference evidence="4 5" key="1">
    <citation type="journal article" date="2024" name="Plant Biotechnol. J.">
        <title>Dendrobium thyrsiflorum genome and its molecular insights into genes involved in important horticultural traits.</title>
        <authorList>
            <person name="Chen B."/>
            <person name="Wang J.Y."/>
            <person name="Zheng P.J."/>
            <person name="Li K.L."/>
            <person name="Liang Y.M."/>
            <person name="Chen X.F."/>
            <person name="Zhang C."/>
            <person name="Zhao X."/>
            <person name="He X."/>
            <person name="Zhang G.Q."/>
            <person name="Liu Z.J."/>
            <person name="Xu Q."/>
        </authorList>
    </citation>
    <scope>NUCLEOTIDE SEQUENCE [LARGE SCALE GENOMIC DNA]</scope>
    <source>
        <strain evidence="4">GZMU011</strain>
    </source>
</reference>
<keyword evidence="1" id="KW-0539">Nucleus</keyword>
<dbReference type="PANTHER" id="PTHR31669">
    <property type="entry name" value="PROTEIN FAR1-RELATED SEQUENCE 10-RELATED"/>
    <property type="match status" value="1"/>
</dbReference>
<evidence type="ECO:0000313" key="5">
    <source>
        <dbReference type="Proteomes" id="UP001552299"/>
    </source>
</evidence>
<comment type="similarity">
    <text evidence="1">Belongs to the FHY3/FAR1 family.</text>
</comment>
<sequence length="389" mass="44389">MLGTVFVPSYARCRKPAPSTARYRSPVPINTDRLYRVQLGTPSVARGVYSSEKEAYEMYCNYAHNLLAKFEEHKSKDFVCSRAGYKKGIDLNSQAKYRKSNTRTGCPTMIRFAVSQDGVWTVQKFIESHNHELARRADQHLLRSCRNISDEKVSVLKFMIEAAESKVQCTYGKFSMMGILCSHIMRVFRQLDICKIPSQYILFRWSARGRKDIYAGPTVNAMGNKPSQSSEGGTCMIFRNHLSRFAYQISTRAQGNEDAEQYMLSAMVEMADNVDFILAGQPNKQSKKQNIGVVVHKKVKDPVKCRPKSVSNAKLKSHWEKKKLKRRRTTNSDTDSKEESAPGQPFVHATCSTIPECLTDEFILRRPTSMPSAEYTRMMMRIIESDRHS</sequence>
<dbReference type="AlphaFoldDB" id="A0ABD0UF10"/>
<dbReference type="EMBL" id="JANQDX010000017">
    <property type="protein sequence ID" value="KAL0908951.1"/>
    <property type="molecule type" value="Genomic_DNA"/>
</dbReference>
<evidence type="ECO:0000259" key="3">
    <source>
        <dbReference type="Pfam" id="PF03101"/>
    </source>
</evidence>
<accession>A0ABD0UF10</accession>
<dbReference type="PANTHER" id="PTHR31669:SF302">
    <property type="entry name" value="PROTEIN FAR1-RELATED SEQUENCE"/>
    <property type="match status" value="1"/>
</dbReference>
<feature type="region of interest" description="Disordered" evidence="2">
    <location>
        <begin position="322"/>
        <end position="346"/>
    </location>
</feature>
<keyword evidence="1" id="KW-0863">Zinc-finger</keyword>
<dbReference type="Pfam" id="PF03101">
    <property type="entry name" value="FAR1"/>
    <property type="match status" value="1"/>
</dbReference>
<proteinExistence type="inferred from homology"/>
<keyword evidence="1" id="KW-0479">Metal-binding</keyword>
<organism evidence="4 5">
    <name type="scientific">Dendrobium thyrsiflorum</name>
    <name type="common">Pinecone-like raceme dendrobium</name>
    <name type="synonym">Orchid</name>
    <dbReference type="NCBI Taxonomy" id="117978"/>
    <lineage>
        <taxon>Eukaryota</taxon>
        <taxon>Viridiplantae</taxon>
        <taxon>Streptophyta</taxon>
        <taxon>Embryophyta</taxon>
        <taxon>Tracheophyta</taxon>
        <taxon>Spermatophyta</taxon>
        <taxon>Magnoliopsida</taxon>
        <taxon>Liliopsida</taxon>
        <taxon>Asparagales</taxon>
        <taxon>Orchidaceae</taxon>
        <taxon>Epidendroideae</taxon>
        <taxon>Malaxideae</taxon>
        <taxon>Dendrobiinae</taxon>
        <taxon>Dendrobium</taxon>
    </lineage>
</organism>
<comment type="caution">
    <text evidence="4">The sequence shown here is derived from an EMBL/GenBank/DDBJ whole genome shotgun (WGS) entry which is preliminary data.</text>
</comment>
<name>A0ABD0UF10_DENTH</name>
<dbReference type="GO" id="GO:0008270">
    <property type="term" value="F:zinc ion binding"/>
    <property type="evidence" value="ECO:0007669"/>
    <property type="project" value="UniProtKB-UniRule"/>
</dbReference>
<dbReference type="Proteomes" id="UP001552299">
    <property type="component" value="Unassembled WGS sequence"/>
</dbReference>
<keyword evidence="1" id="KW-0862">Zinc</keyword>
<dbReference type="GO" id="GO:0005634">
    <property type="term" value="C:nucleus"/>
    <property type="evidence" value="ECO:0007669"/>
    <property type="project" value="UniProtKB-SubCell"/>
</dbReference>